<dbReference type="AlphaFoldDB" id="A0A2H1FDA4"/>
<accession>A0A2H1FDA4</accession>
<sequence length="66" mass="8028">MTILYKSIEPIFFLHFMQCIDIIFDIKLVSIRPFYKDQRSIEFDKKLPALDTLLYLMRNFVSKHEI</sequence>
<name>A0A2H1FDA4_9ARCH</name>
<keyword evidence="2" id="KW-1185">Reference proteome</keyword>
<evidence type="ECO:0000313" key="1">
    <source>
        <dbReference type="EMBL" id="SMH70744.1"/>
    </source>
</evidence>
<protein>
    <submittedName>
        <fullName evidence="1">Uncharacterized protein</fullName>
    </submittedName>
</protein>
<proteinExistence type="predicted"/>
<dbReference type="EMBL" id="LT841358">
    <property type="protein sequence ID" value="SMH70744.1"/>
    <property type="molecule type" value="Genomic_DNA"/>
</dbReference>
<gene>
    <name evidence="1" type="ORF">NCS_10551</name>
</gene>
<reference evidence="2" key="1">
    <citation type="submission" date="2017-03" db="EMBL/GenBank/DDBJ databases">
        <authorList>
            <person name="Herbold C."/>
        </authorList>
    </citation>
    <scope>NUCLEOTIDE SEQUENCE [LARGE SCALE GENOMIC DNA]</scope>
</reference>
<organism evidence="1 2">
    <name type="scientific">Candidatus Nitrosotalea okcheonensis</name>
    <dbReference type="NCBI Taxonomy" id="1903276"/>
    <lineage>
        <taxon>Archaea</taxon>
        <taxon>Nitrososphaerota</taxon>
        <taxon>Nitrososphaeria</taxon>
        <taxon>Nitrosotaleales</taxon>
        <taxon>Nitrosotaleaceae</taxon>
        <taxon>Nitrosotalea</taxon>
    </lineage>
</organism>
<evidence type="ECO:0000313" key="2">
    <source>
        <dbReference type="Proteomes" id="UP000230607"/>
    </source>
</evidence>
<dbReference type="Proteomes" id="UP000230607">
    <property type="component" value="Chromosome 1"/>
</dbReference>